<evidence type="ECO:0000256" key="8">
    <source>
        <dbReference type="ARBA" id="ARBA00022833"/>
    </source>
</evidence>
<evidence type="ECO:0000256" key="4">
    <source>
        <dbReference type="ARBA" id="ARBA00022581"/>
    </source>
</evidence>
<dbReference type="GO" id="GO:0052170">
    <property type="term" value="P:symbiont-mediated suppression of host innate immune response"/>
    <property type="evidence" value="ECO:0007669"/>
    <property type="project" value="UniProtKB-KW"/>
</dbReference>
<evidence type="ECO:0000256" key="7">
    <source>
        <dbReference type="ARBA" id="ARBA00022771"/>
    </source>
</evidence>
<name>A0A220IGE0_9PAPI</name>
<evidence type="ECO:0000256" key="10">
    <source>
        <dbReference type="ARBA" id="ARBA00023125"/>
    </source>
</evidence>
<dbReference type="OrthoDB" id="27353at10239"/>
<keyword evidence="7 16" id="KW-0863">Zinc-finger</keyword>
<dbReference type="GO" id="GO:0039648">
    <property type="term" value="P:symbiont-mediated perturbation of host ubiquitin-like protein modification"/>
    <property type="evidence" value="ECO:0007669"/>
    <property type="project" value="UniProtKB-UniRule"/>
</dbReference>
<dbReference type="GO" id="GO:0030430">
    <property type="term" value="C:host cell cytoplasm"/>
    <property type="evidence" value="ECO:0007669"/>
    <property type="project" value="UniProtKB-SubCell"/>
</dbReference>
<keyword evidence="4 16" id="KW-0945">Host-virus interaction</keyword>
<evidence type="ECO:0000313" key="18">
    <source>
        <dbReference type="EMBL" id="ASH99052.1"/>
    </source>
</evidence>
<accession>A0A220IGE0</accession>
<dbReference type="GO" id="GO:0003677">
    <property type="term" value="F:DNA binding"/>
    <property type="evidence" value="ECO:0007669"/>
    <property type="project" value="UniProtKB-UniRule"/>
</dbReference>
<evidence type="ECO:0000256" key="16">
    <source>
        <dbReference type="HAMAP-Rule" id="MF_04006"/>
    </source>
</evidence>
<dbReference type="GO" id="GO:0006355">
    <property type="term" value="P:regulation of DNA-templated transcription"/>
    <property type="evidence" value="ECO:0007669"/>
    <property type="project" value="UniProtKB-UniRule"/>
</dbReference>
<dbReference type="GO" id="GO:0006351">
    <property type="term" value="P:DNA-templated transcription"/>
    <property type="evidence" value="ECO:0007669"/>
    <property type="project" value="UniProtKB-UniRule"/>
</dbReference>
<evidence type="ECO:0000256" key="11">
    <source>
        <dbReference type="ARBA" id="ARBA00023159"/>
    </source>
</evidence>
<dbReference type="HAMAP" id="MF_04006">
    <property type="entry name" value="HPV_E6"/>
    <property type="match status" value="1"/>
</dbReference>
<keyword evidence="3 16" id="KW-1048">Host nucleus</keyword>
<keyword evidence="10 16" id="KW-0238">DNA-binding</keyword>
<evidence type="ECO:0000256" key="2">
    <source>
        <dbReference type="ARBA" id="ARBA00022518"/>
    </source>
</evidence>
<organism evidence="18">
    <name type="scientific">Ailuropoda melanoleuca papillomavirus 1</name>
    <dbReference type="NCBI Taxonomy" id="2016454"/>
    <lineage>
        <taxon>Viruses</taxon>
        <taxon>Monodnaviria</taxon>
        <taxon>Shotokuvirae</taxon>
        <taxon>Cossaviricota</taxon>
        <taxon>Papovaviricetes</taxon>
        <taxon>Zurhausenvirales</taxon>
        <taxon>Papillomaviridae</taxon>
        <taxon>Firstpapillomavirinae</taxon>
        <taxon>Omegapapillomavirus</taxon>
        <taxon>Omegapapillomavirus 1</taxon>
    </lineage>
</organism>
<evidence type="ECO:0000256" key="3">
    <source>
        <dbReference type="ARBA" id="ARBA00022562"/>
    </source>
</evidence>
<dbReference type="Proteomes" id="UP000201498">
    <property type="component" value="Segment"/>
</dbReference>
<dbReference type="Pfam" id="PF00518">
    <property type="entry name" value="E6"/>
    <property type="match status" value="1"/>
</dbReference>
<sequence length="140" mass="15878">MDYPKSVSGLLLLLDLEVADLQLSCIFCKCSLTARDLSTFDRKELHLVWRKGYPFGACGPCLLGAAQVDIWRHFDCSVYGTSVQDICGIALNDLYVRCYGCYKPLTNSEKDLMVEEKKRLHCVRGYWRGLCLMCGCGYRV</sequence>
<keyword evidence="13 16" id="KW-1035">Host cytoplasm</keyword>
<evidence type="ECO:0000256" key="13">
    <source>
        <dbReference type="ARBA" id="ARBA00023200"/>
    </source>
</evidence>
<dbReference type="GO" id="GO:0039502">
    <property type="term" value="P:symbiont-mediated suppression of host type I interferon-mediated signaling pathway"/>
    <property type="evidence" value="ECO:0007669"/>
    <property type="project" value="UniProtKB-UniRule"/>
</dbReference>
<comment type="caution">
    <text evidence="16">Lacks conserved residue(s) required for the propagation of feature annotation.</text>
</comment>
<keyword evidence="12 16" id="KW-0804">Transcription</keyword>
<dbReference type="SUPFAM" id="SSF161229">
    <property type="entry name" value="E6 C-terminal domain-like"/>
    <property type="match status" value="2"/>
</dbReference>
<evidence type="ECO:0000256" key="6">
    <source>
        <dbReference type="ARBA" id="ARBA00022723"/>
    </source>
</evidence>
<dbReference type="InterPro" id="IPR038575">
    <property type="entry name" value="E6_sf"/>
</dbReference>
<keyword evidence="15 16" id="KW-1119">Modulation of host cell apoptosis by virus</keyword>
<evidence type="ECO:0000256" key="1">
    <source>
        <dbReference type="ARBA" id="ARBA00006346"/>
    </source>
</evidence>
<protein>
    <recommendedName>
        <fullName evidence="16 17">Protein E6</fullName>
    </recommendedName>
</protein>
<dbReference type="Gene3D" id="3.30.240.40">
    <property type="entry name" value="E6 early regulatory protein"/>
    <property type="match status" value="2"/>
</dbReference>
<evidence type="ECO:0000256" key="5">
    <source>
        <dbReference type="ARBA" id="ARBA00022632"/>
    </source>
</evidence>
<comment type="subunit">
    <text evidence="16">Forms homodimers. Interacts with ubiquitin-protein ligase UBE3A/E6-AP; this interaction stimulates UBE3A ubiquitin activity. Interacts with host BAK1.</text>
</comment>
<feature type="zinc finger region" evidence="16">
    <location>
        <begin position="25"/>
        <end position="61"/>
    </location>
</feature>
<gene>
    <name evidence="16" type="primary">E6</name>
</gene>
<evidence type="ECO:0000256" key="14">
    <source>
        <dbReference type="ARBA" id="ARBA00023280"/>
    </source>
</evidence>
<dbReference type="InterPro" id="IPR001334">
    <property type="entry name" value="E6"/>
</dbReference>
<keyword evidence="6 16" id="KW-0479">Metal-binding</keyword>
<dbReference type="EMBL" id="MF327535">
    <property type="protein sequence ID" value="ASH99052.1"/>
    <property type="molecule type" value="Genomic_DNA"/>
</dbReference>
<keyword evidence="2 16" id="KW-0244">Early protein</keyword>
<comment type="subcellular location">
    <subcellularLocation>
        <location evidence="16 17">Host cytoplasm</location>
    </subcellularLocation>
    <subcellularLocation>
        <location evidence="16 17">Host nucleus</location>
    </subcellularLocation>
</comment>
<comment type="similarity">
    <text evidence="1 16 17">Belongs to the papillomaviridae E6 protein family.</text>
</comment>
<evidence type="ECO:0000256" key="15">
    <source>
        <dbReference type="ARBA" id="ARBA00023323"/>
    </source>
</evidence>
<reference evidence="18" key="1">
    <citation type="journal article" date="2017" name="Microbiome">
        <title>Virome comparisons in wild-diseased and healthy captive giant pandas.</title>
        <authorList>
            <person name="Zhang W."/>
            <person name="Yang S."/>
            <person name="Shan T."/>
            <person name="Hou R."/>
            <person name="Liu Z."/>
            <person name="Li W."/>
            <person name="Guo L."/>
            <person name="Wang Y."/>
            <person name="Chen P."/>
            <person name="Wang X."/>
            <person name="Feng F."/>
            <person name="Wang H."/>
            <person name="Chen C."/>
            <person name="Shen Q."/>
            <person name="Zhou C."/>
            <person name="Hua X."/>
            <person name="Cui L."/>
            <person name="Deng X."/>
            <person name="Zhang Z."/>
            <person name="Qi D."/>
            <person name="Delwart E."/>
        </authorList>
    </citation>
    <scope>NUCLEOTIDE SEQUENCE</scope>
    <source>
        <strain evidence="18">Gpam001</strain>
    </source>
</reference>
<feature type="zinc finger region" evidence="16">
    <location>
        <begin position="98"/>
        <end position="134"/>
    </location>
</feature>
<keyword evidence="5 16" id="KW-1090">Inhibition of host innate immune response by virus</keyword>
<dbReference type="GO" id="GO:0008270">
    <property type="term" value="F:zinc ion binding"/>
    <property type="evidence" value="ECO:0007669"/>
    <property type="project" value="UniProtKB-KW"/>
</dbReference>
<evidence type="ECO:0000256" key="17">
    <source>
        <dbReference type="RuleBase" id="RU363123"/>
    </source>
</evidence>
<evidence type="ECO:0000256" key="9">
    <source>
        <dbReference type="ARBA" id="ARBA00023015"/>
    </source>
</evidence>
<dbReference type="GO" id="GO:0052150">
    <property type="term" value="P:symbiont-mediated perturbation of host apoptosis"/>
    <property type="evidence" value="ECO:0007669"/>
    <property type="project" value="UniProtKB-KW"/>
</dbReference>
<evidence type="ECO:0000256" key="12">
    <source>
        <dbReference type="ARBA" id="ARBA00023163"/>
    </source>
</evidence>
<keyword evidence="11 16" id="KW-0010">Activator</keyword>
<proteinExistence type="inferred from homology"/>
<dbReference type="GO" id="GO:0042025">
    <property type="term" value="C:host cell nucleus"/>
    <property type="evidence" value="ECO:0007669"/>
    <property type="project" value="UniProtKB-SubCell"/>
</dbReference>
<keyword evidence="8 16" id="KW-0862">Zinc</keyword>
<comment type="function">
    <text evidence="16">Plays a major role in the induction and maintenance of cellular transformation. E6 associates with host UBE3A/E6-AP ubiquitin-protein ligase and modulates its activity. Protects host keratinocytes from apoptosis by mediating the degradation of host BAK1. May also inhibit host immune response.</text>
</comment>
<keyword evidence="9 16" id="KW-0805">Transcription regulation</keyword>
<keyword evidence="14 16" id="KW-0899">Viral immunoevasion</keyword>